<dbReference type="GO" id="GO:0003735">
    <property type="term" value="F:structural constituent of ribosome"/>
    <property type="evidence" value="ECO:0007669"/>
    <property type="project" value="InterPro"/>
</dbReference>
<dbReference type="Pfam" id="PF01092">
    <property type="entry name" value="Ribosomal_S6e"/>
    <property type="match status" value="1"/>
</dbReference>
<dbReference type="Proteomes" id="UP000242715">
    <property type="component" value="Unassembled WGS sequence"/>
</dbReference>
<dbReference type="AlphaFoldDB" id="A0A2Z6P3B3"/>
<dbReference type="GO" id="GO:1990904">
    <property type="term" value="C:ribonucleoprotein complex"/>
    <property type="evidence" value="ECO:0007669"/>
    <property type="project" value="UniProtKB-KW"/>
</dbReference>
<protein>
    <recommendedName>
        <fullName evidence="6">40S ribosomal protein S6</fullName>
    </recommendedName>
</protein>
<dbReference type="EMBL" id="DF974908">
    <property type="protein sequence ID" value="GAU50898.1"/>
    <property type="molecule type" value="Genomic_DNA"/>
</dbReference>
<sequence>MKFNVANPTTGCQKKLEIDDDTKLRAFWDKRISQEVLGDALGEEFKGYVFKITGGCDKQGFPMKQRVLTPGRVRLLLHREYNFHLLP</sequence>
<dbReference type="OrthoDB" id="1886220at2759"/>
<dbReference type="InterPro" id="IPR001377">
    <property type="entry name" value="Ribosomal_eS6"/>
</dbReference>
<dbReference type="PROSITE" id="PS00578">
    <property type="entry name" value="RIBOSOMAL_S6E"/>
    <property type="match status" value="1"/>
</dbReference>
<gene>
    <name evidence="4" type="ORF">TSUD_387240</name>
</gene>
<organism evidence="4 5">
    <name type="scientific">Trifolium subterraneum</name>
    <name type="common">Subterranean clover</name>
    <dbReference type="NCBI Taxonomy" id="3900"/>
    <lineage>
        <taxon>Eukaryota</taxon>
        <taxon>Viridiplantae</taxon>
        <taxon>Streptophyta</taxon>
        <taxon>Embryophyta</taxon>
        <taxon>Tracheophyta</taxon>
        <taxon>Spermatophyta</taxon>
        <taxon>Magnoliopsida</taxon>
        <taxon>eudicotyledons</taxon>
        <taxon>Gunneridae</taxon>
        <taxon>Pentapetalae</taxon>
        <taxon>rosids</taxon>
        <taxon>fabids</taxon>
        <taxon>Fabales</taxon>
        <taxon>Fabaceae</taxon>
        <taxon>Papilionoideae</taxon>
        <taxon>50 kb inversion clade</taxon>
        <taxon>NPAAA clade</taxon>
        <taxon>Hologalegina</taxon>
        <taxon>IRL clade</taxon>
        <taxon>Trifolieae</taxon>
        <taxon>Trifolium</taxon>
    </lineage>
</organism>
<evidence type="ECO:0000313" key="4">
    <source>
        <dbReference type="EMBL" id="GAU50898.1"/>
    </source>
</evidence>
<evidence type="ECO:0000256" key="1">
    <source>
        <dbReference type="ARBA" id="ARBA00009312"/>
    </source>
</evidence>
<dbReference type="InterPro" id="IPR018282">
    <property type="entry name" value="Ribosomal_eS6_CS"/>
</dbReference>
<proteinExistence type="inferred from homology"/>
<evidence type="ECO:0008006" key="6">
    <source>
        <dbReference type="Google" id="ProtNLM"/>
    </source>
</evidence>
<accession>A0A2Z6P3B3</accession>
<dbReference type="PANTHER" id="PTHR11502">
    <property type="entry name" value="40S RIBOSOMAL PROTEIN S6"/>
    <property type="match status" value="1"/>
</dbReference>
<name>A0A2Z6P3B3_TRISU</name>
<keyword evidence="5" id="KW-1185">Reference proteome</keyword>
<comment type="similarity">
    <text evidence="1">Belongs to the eukaryotic ribosomal protein eS6 family.</text>
</comment>
<keyword evidence="2" id="KW-0689">Ribosomal protein</keyword>
<dbReference type="GO" id="GO:0005840">
    <property type="term" value="C:ribosome"/>
    <property type="evidence" value="ECO:0007669"/>
    <property type="project" value="UniProtKB-KW"/>
</dbReference>
<evidence type="ECO:0000256" key="3">
    <source>
        <dbReference type="ARBA" id="ARBA00023274"/>
    </source>
</evidence>
<keyword evidence="3" id="KW-0687">Ribonucleoprotein</keyword>
<dbReference type="GO" id="GO:0006412">
    <property type="term" value="P:translation"/>
    <property type="evidence" value="ECO:0007669"/>
    <property type="project" value="InterPro"/>
</dbReference>
<evidence type="ECO:0000313" key="5">
    <source>
        <dbReference type="Proteomes" id="UP000242715"/>
    </source>
</evidence>
<dbReference type="SMART" id="SM01405">
    <property type="entry name" value="Ribosomal_S6e"/>
    <property type="match status" value="1"/>
</dbReference>
<reference evidence="5" key="1">
    <citation type="journal article" date="2017" name="Front. Plant Sci.">
        <title>Climate Clever Clovers: New Paradigm to Reduce the Environmental Footprint of Ruminants by Breeding Low Methanogenic Forages Utilizing Haplotype Variation.</title>
        <authorList>
            <person name="Kaur P."/>
            <person name="Appels R."/>
            <person name="Bayer P.E."/>
            <person name="Keeble-Gagnere G."/>
            <person name="Wang J."/>
            <person name="Hirakawa H."/>
            <person name="Shirasawa K."/>
            <person name="Vercoe P."/>
            <person name="Stefanova K."/>
            <person name="Durmic Z."/>
            <person name="Nichols P."/>
            <person name="Revell C."/>
            <person name="Isobe S.N."/>
            <person name="Edwards D."/>
            <person name="Erskine W."/>
        </authorList>
    </citation>
    <scope>NUCLEOTIDE SEQUENCE [LARGE SCALE GENOMIC DNA]</scope>
    <source>
        <strain evidence="5">cv. Daliak</strain>
    </source>
</reference>
<evidence type="ECO:0000256" key="2">
    <source>
        <dbReference type="ARBA" id="ARBA00022980"/>
    </source>
</evidence>